<evidence type="ECO:0000313" key="2">
    <source>
        <dbReference type="EMBL" id="DAD91454.1"/>
    </source>
</evidence>
<proteinExistence type="predicted"/>
<name>A0A8S5N9T9_9CAUD</name>
<dbReference type="SUPFAM" id="SSF69279">
    <property type="entry name" value="Phage tail proteins"/>
    <property type="match status" value="1"/>
</dbReference>
<dbReference type="Pfam" id="PF24032">
    <property type="entry name" value="YQBQ"/>
    <property type="match status" value="1"/>
</dbReference>
<dbReference type="EMBL" id="BK015114">
    <property type="protein sequence ID" value="DAD91454.1"/>
    <property type="molecule type" value="Genomic_DNA"/>
</dbReference>
<dbReference type="InterPro" id="IPR056937">
    <property type="entry name" value="YqbQ/XkdQ"/>
</dbReference>
<feature type="domain" description="YqbQ/XkdQ" evidence="1">
    <location>
        <begin position="12"/>
        <end position="283"/>
    </location>
</feature>
<reference evidence="2" key="1">
    <citation type="journal article" date="2021" name="Proc. Natl. Acad. Sci. U.S.A.">
        <title>A Catalog of Tens of Thousands of Viruses from Human Metagenomes Reveals Hidden Associations with Chronic Diseases.</title>
        <authorList>
            <person name="Tisza M.J."/>
            <person name="Buck C.B."/>
        </authorList>
    </citation>
    <scope>NUCLEOTIDE SEQUENCE</scope>
    <source>
        <strain evidence="2">CtUX613</strain>
    </source>
</reference>
<organism evidence="2">
    <name type="scientific">Myoviridae sp. ctUX613</name>
    <dbReference type="NCBI Taxonomy" id="2826660"/>
    <lineage>
        <taxon>Viruses</taxon>
        <taxon>Duplodnaviria</taxon>
        <taxon>Heunggongvirae</taxon>
        <taxon>Uroviricota</taxon>
        <taxon>Caudoviricetes</taxon>
    </lineage>
</organism>
<protein>
    <submittedName>
        <fullName evidence="2">43 kDa tail protein</fullName>
    </submittedName>
</protein>
<evidence type="ECO:0000259" key="1">
    <source>
        <dbReference type="Pfam" id="PF24032"/>
    </source>
</evidence>
<accession>A0A8S5N9T9</accession>
<sequence>MVMPALESVRLGKTRNEAAACLTATVLIAPADTYFLKLSVAVGDVVRLLDDGGKEIFLGSVHELDRDPEAVTLTAYDRGVYLTRNELYGVYAGTGRQIAGKIAGELGVPLGAVEDDGLYRTIVTGPGESAFSILRRAVGEGREIAVRDGALTVTKGGGGAVPLSPERVLEVFGRASMGNMVNRAVVTGRNGRILAAAQNTGDITACGRFQRVIGKSGDPQAQARAALRRRSLSARVTVLGDLSLRCGGRVEAHRPQWGLEGVYDITAHEHRWEKGVFTTSLSLEGVEG</sequence>